<proteinExistence type="predicted"/>
<feature type="region of interest" description="Disordered" evidence="1">
    <location>
        <begin position="108"/>
        <end position="139"/>
    </location>
</feature>
<evidence type="ECO:0000313" key="3">
    <source>
        <dbReference type="Proteomes" id="UP001501057"/>
    </source>
</evidence>
<evidence type="ECO:0000313" key="2">
    <source>
        <dbReference type="EMBL" id="GAA1743301.1"/>
    </source>
</evidence>
<comment type="caution">
    <text evidence="2">The sequence shown here is derived from an EMBL/GenBank/DDBJ whole genome shotgun (WGS) entry which is preliminary data.</text>
</comment>
<dbReference type="RefSeq" id="WP_344201903.1">
    <property type="nucleotide sequence ID" value="NZ_BAAAME010000004.1"/>
</dbReference>
<dbReference type="Proteomes" id="UP001501057">
    <property type="component" value="Unassembled WGS sequence"/>
</dbReference>
<protein>
    <submittedName>
        <fullName evidence="2">Uncharacterized protein</fullName>
    </submittedName>
</protein>
<keyword evidence="3" id="KW-1185">Reference proteome</keyword>
<gene>
    <name evidence="2" type="ORF">GCM10009710_24210</name>
</gene>
<organism evidence="2 3">
    <name type="scientific">Aeromicrobium alkaliterrae</name>
    <dbReference type="NCBI Taxonomy" id="302168"/>
    <lineage>
        <taxon>Bacteria</taxon>
        <taxon>Bacillati</taxon>
        <taxon>Actinomycetota</taxon>
        <taxon>Actinomycetes</taxon>
        <taxon>Propionibacteriales</taxon>
        <taxon>Nocardioidaceae</taxon>
        <taxon>Aeromicrobium</taxon>
    </lineage>
</organism>
<reference evidence="2 3" key="1">
    <citation type="journal article" date="2019" name="Int. J. Syst. Evol. Microbiol.">
        <title>The Global Catalogue of Microorganisms (GCM) 10K type strain sequencing project: providing services to taxonomists for standard genome sequencing and annotation.</title>
        <authorList>
            <consortium name="The Broad Institute Genomics Platform"/>
            <consortium name="The Broad Institute Genome Sequencing Center for Infectious Disease"/>
            <person name="Wu L."/>
            <person name="Ma J."/>
        </authorList>
    </citation>
    <scope>NUCLEOTIDE SEQUENCE [LARGE SCALE GENOMIC DNA]</scope>
    <source>
        <strain evidence="2 3">JCM 13518</strain>
    </source>
</reference>
<name>A0ABN2K020_9ACTN</name>
<dbReference type="EMBL" id="BAAAME010000004">
    <property type="protein sequence ID" value="GAA1743301.1"/>
    <property type="molecule type" value="Genomic_DNA"/>
</dbReference>
<sequence length="139" mass="14520">MHAPKTQSRAVQATPQSAFDAVLGLAQAKPYELRGVNNELGQLVFLRGKTALSWGTLHLVEVAPSSEGATITVTVGGRDDAPKALMDGWKHNKAAAKLLDSAEAVLGGSASAPHTPMDSHALLDDGRTVPWTGPEFPTA</sequence>
<evidence type="ECO:0000256" key="1">
    <source>
        <dbReference type="SAM" id="MobiDB-lite"/>
    </source>
</evidence>
<accession>A0ABN2K020</accession>